<dbReference type="InterPro" id="IPR001806">
    <property type="entry name" value="Small_GTPase"/>
</dbReference>
<keyword evidence="3" id="KW-1185">Reference proteome</keyword>
<dbReference type="STRING" id="312017.Q233Y6"/>
<dbReference type="CDD" id="cd00154">
    <property type="entry name" value="Rab"/>
    <property type="match status" value="1"/>
</dbReference>
<dbReference type="eggNOG" id="KOG0078">
    <property type="taxonomic scope" value="Eukaryota"/>
</dbReference>
<dbReference type="SMART" id="SM00173">
    <property type="entry name" value="RAS"/>
    <property type="match status" value="1"/>
</dbReference>
<evidence type="ECO:0000313" key="2">
    <source>
        <dbReference type="EMBL" id="EAR92116.3"/>
    </source>
</evidence>
<dbReference type="HOGENOM" id="CLU_041217_10_1_1"/>
<protein>
    <submittedName>
        <fullName evidence="2">Small GTPase family Rab protein</fullName>
    </submittedName>
</protein>
<dbReference type="Proteomes" id="UP000009168">
    <property type="component" value="Unassembled WGS sequence"/>
</dbReference>
<keyword evidence="1" id="KW-0547">Nucleotide-binding</keyword>
<accession>Q233Y6</accession>
<reference evidence="3" key="1">
    <citation type="journal article" date="2006" name="PLoS Biol.">
        <title>Macronuclear genome sequence of the ciliate Tetrahymena thermophila, a model eukaryote.</title>
        <authorList>
            <person name="Eisen J.A."/>
            <person name="Coyne R.S."/>
            <person name="Wu M."/>
            <person name="Wu D."/>
            <person name="Thiagarajan M."/>
            <person name="Wortman J.R."/>
            <person name="Badger J.H."/>
            <person name="Ren Q."/>
            <person name="Amedeo P."/>
            <person name="Jones K.M."/>
            <person name="Tallon L.J."/>
            <person name="Delcher A.L."/>
            <person name="Salzberg S.L."/>
            <person name="Silva J.C."/>
            <person name="Haas B.J."/>
            <person name="Majoros W.H."/>
            <person name="Farzad M."/>
            <person name="Carlton J.M."/>
            <person name="Smith R.K. Jr."/>
            <person name="Garg J."/>
            <person name="Pearlman R.E."/>
            <person name="Karrer K.M."/>
            <person name="Sun L."/>
            <person name="Manning G."/>
            <person name="Elde N.C."/>
            <person name="Turkewitz A.P."/>
            <person name="Asai D.J."/>
            <person name="Wilkes D.E."/>
            <person name="Wang Y."/>
            <person name="Cai H."/>
            <person name="Collins K."/>
            <person name="Stewart B.A."/>
            <person name="Lee S.R."/>
            <person name="Wilamowska K."/>
            <person name="Weinberg Z."/>
            <person name="Ruzzo W.L."/>
            <person name="Wloga D."/>
            <person name="Gaertig J."/>
            <person name="Frankel J."/>
            <person name="Tsao C.-C."/>
            <person name="Gorovsky M.A."/>
            <person name="Keeling P.J."/>
            <person name="Waller R.F."/>
            <person name="Patron N.J."/>
            <person name="Cherry J.M."/>
            <person name="Stover N.A."/>
            <person name="Krieger C.J."/>
            <person name="del Toro C."/>
            <person name="Ryder H.F."/>
            <person name="Williamson S.C."/>
            <person name="Barbeau R.A."/>
            <person name="Hamilton E.P."/>
            <person name="Orias E."/>
        </authorList>
    </citation>
    <scope>NUCLEOTIDE SEQUENCE [LARGE SCALE GENOMIC DNA]</scope>
    <source>
        <strain evidence="3">SB210</strain>
    </source>
</reference>
<dbReference type="SMART" id="SM00174">
    <property type="entry name" value="RHO"/>
    <property type="match status" value="1"/>
</dbReference>
<dbReference type="PROSITE" id="PS51421">
    <property type="entry name" value="RAS"/>
    <property type="match status" value="1"/>
</dbReference>
<dbReference type="GO" id="GO:0003924">
    <property type="term" value="F:GTPase activity"/>
    <property type="evidence" value="ECO:0007669"/>
    <property type="project" value="InterPro"/>
</dbReference>
<dbReference type="SMART" id="SM00175">
    <property type="entry name" value="RAB"/>
    <property type="match status" value="1"/>
</dbReference>
<evidence type="ECO:0000313" key="3">
    <source>
        <dbReference type="Proteomes" id="UP000009168"/>
    </source>
</evidence>
<dbReference type="OrthoDB" id="9989112at2759"/>
<dbReference type="PROSITE" id="PS51419">
    <property type="entry name" value="RAB"/>
    <property type="match status" value="1"/>
</dbReference>
<dbReference type="InterPro" id="IPR005225">
    <property type="entry name" value="Small_GTP-bd"/>
</dbReference>
<dbReference type="InterPro" id="IPR027417">
    <property type="entry name" value="P-loop_NTPase"/>
</dbReference>
<dbReference type="PRINTS" id="PR00449">
    <property type="entry name" value="RASTRNSFRMNG"/>
</dbReference>
<name>Q233Y6_TETTS</name>
<dbReference type="KEGG" id="tet:TTHERM_00107200"/>
<gene>
    <name evidence="2" type="ORF">TTHERM_00107200</name>
</gene>
<dbReference type="AlphaFoldDB" id="Q233Y6"/>
<proteinExistence type="predicted"/>
<organism evidence="2 3">
    <name type="scientific">Tetrahymena thermophila (strain SB210)</name>
    <dbReference type="NCBI Taxonomy" id="312017"/>
    <lineage>
        <taxon>Eukaryota</taxon>
        <taxon>Sar</taxon>
        <taxon>Alveolata</taxon>
        <taxon>Ciliophora</taxon>
        <taxon>Intramacronucleata</taxon>
        <taxon>Oligohymenophorea</taxon>
        <taxon>Hymenostomatida</taxon>
        <taxon>Tetrahymenina</taxon>
        <taxon>Tetrahymenidae</taxon>
        <taxon>Tetrahymena</taxon>
    </lineage>
</organism>
<dbReference type="Gene3D" id="3.40.50.300">
    <property type="entry name" value="P-loop containing nucleotide triphosphate hydrolases"/>
    <property type="match status" value="1"/>
</dbReference>
<dbReference type="InParanoid" id="Q233Y6"/>
<dbReference type="NCBIfam" id="TIGR00231">
    <property type="entry name" value="small_GTP"/>
    <property type="match status" value="1"/>
</dbReference>
<dbReference type="SUPFAM" id="SSF52540">
    <property type="entry name" value="P-loop containing nucleoside triphosphate hydrolases"/>
    <property type="match status" value="1"/>
</dbReference>
<evidence type="ECO:0000256" key="1">
    <source>
        <dbReference type="ARBA" id="ARBA00022741"/>
    </source>
</evidence>
<dbReference type="Pfam" id="PF00071">
    <property type="entry name" value="Ras"/>
    <property type="match status" value="1"/>
</dbReference>
<dbReference type="FunFam" id="3.40.50.300:FF:001447">
    <property type="entry name" value="Ras-related protein Rab-1B"/>
    <property type="match status" value="1"/>
</dbReference>
<dbReference type="GeneID" id="7846613"/>
<dbReference type="GO" id="GO:0005525">
    <property type="term" value="F:GTP binding"/>
    <property type="evidence" value="ECO:0007669"/>
    <property type="project" value="InterPro"/>
</dbReference>
<dbReference type="RefSeq" id="XP_001012362.3">
    <property type="nucleotide sequence ID" value="XM_001012362.3"/>
</dbReference>
<dbReference type="PANTHER" id="PTHR47978">
    <property type="match status" value="1"/>
</dbReference>
<sequence>MSSNTSSFSLLDEVELNEHSKLRFIQKMNIALLGNSGVGKTCIIQQYCKNEFRDLTAMTCCIDFAKKQFEDFLLCVFDTAGSERYRGLATSYLKNQHAVIIVYDVTDPKSKRDVINWKNIAESFSPSIPIIIIGNKVDLISNEELKSMQQEQNAYIFNKTFFTSALLNQGLDDAFNYIINQAKNKLNQSVICSPKKFKKNIKNDENQKKNANNCKC</sequence>
<dbReference type="EMBL" id="GG662767">
    <property type="protein sequence ID" value="EAR92116.3"/>
    <property type="molecule type" value="Genomic_DNA"/>
</dbReference>